<accession>A0ABQ7FX80</accession>
<gene>
    <name evidence="2" type="ORF">DUNSADRAFT_1662</name>
</gene>
<dbReference type="Proteomes" id="UP000815325">
    <property type="component" value="Unassembled WGS sequence"/>
</dbReference>
<dbReference type="EMBL" id="MU070639">
    <property type="protein sequence ID" value="KAF5826964.1"/>
    <property type="molecule type" value="Genomic_DNA"/>
</dbReference>
<protein>
    <recommendedName>
        <fullName evidence="4">Encoded protein</fullName>
    </recommendedName>
</protein>
<name>A0ABQ7FX80_DUNSA</name>
<comment type="caution">
    <text evidence="2">The sequence shown here is derived from an EMBL/GenBank/DDBJ whole genome shotgun (WGS) entry which is preliminary data.</text>
</comment>
<evidence type="ECO:0000313" key="3">
    <source>
        <dbReference type="Proteomes" id="UP000815325"/>
    </source>
</evidence>
<reference evidence="2" key="1">
    <citation type="submission" date="2017-08" db="EMBL/GenBank/DDBJ databases">
        <authorList>
            <person name="Polle J.E."/>
            <person name="Barry K."/>
            <person name="Cushman J."/>
            <person name="Schmutz J."/>
            <person name="Tran D."/>
            <person name="Hathwaick L.T."/>
            <person name="Yim W.C."/>
            <person name="Jenkins J."/>
            <person name="Mckie-Krisberg Z.M."/>
            <person name="Prochnik S."/>
            <person name="Lindquist E."/>
            <person name="Dockter R.B."/>
            <person name="Adam C."/>
            <person name="Molina H."/>
            <person name="Bunkerborg J."/>
            <person name="Jin E."/>
            <person name="Buchheim M."/>
            <person name="Magnuson J."/>
        </authorList>
    </citation>
    <scope>NUCLEOTIDE SEQUENCE</scope>
    <source>
        <strain evidence="2">CCAP 19/18</strain>
    </source>
</reference>
<feature type="region of interest" description="Disordered" evidence="1">
    <location>
        <begin position="37"/>
        <end position="84"/>
    </location>
</feature>
<sequence>MCLRDRSFPTCQLPMEQWVKTFGCGTFICLQQTCAARPSPKGVQSPSKKTHKPLLQPSELPLRWKSPAGQSGRGSRAPRPPSSTCRGLMVQAIQMIVRMLLNLVRK</sequence>
<proteinExistence type="predicted"/>
<evidence type="ECO:0000313" key="2">
    <source>
        <dbReference type="EMBL" id="KAF5826964.1"/>
    </source>
</evidence>
<evidence type="ECO:0000256" key="1">
    <source>
        <dbReference type="SAM" id="MobiDB-lite"/>
    </source>
</evidence>
<evidence type="ECO:0008006" key="4">
    <source>
        <dbReference type="Google" id="ProtNLM"/>
    </source>
</evidence>
<keyword evidence="3" id="KW-1185">Reference proteome</keyword>
<organism evidence="2 3">
    <name type="scientific">Dunaliella salina</name>
    <name type="common">Green alga</name>
    <name type="synonym">Protococcus salinus</name>
    <dbReference type="NCBI Taxonomy" id="3046"/>
    <lineage>
        <taxon>Eukaryota</taxon>
        <taxon>Viridiplantae</taxon>
        <taxon>Chlorophyta</taxon>
        <taxon>core chlorophytes</taxon>
        <taxon>Chlorophyceae</taxon>
        <taxon>CS clade</taxon>
        <taxon>Chlamydomonadales</taxon>
        <taxon>Dunaliellaceae</taxon>
        <taxon>Dunaliella</taxon>
    </lineage>
</organism>